<name>A0A4R0XA23_9BURK</name>
<dbReference type="SUPFAM" id="SSF103088">
    <property type="entry name" value="OmpA-like"/>
    <property type="match status" value="1"/>
</dbReference>
<comment type="caution">
    <text evidence="11">The sequence shown here is derived from an EMBL/GenBank/DDBJ whole genome shotgun (WGS) entry which is preliminary data.</text>
</comment>
<feature type="compositionally biased region" description="Basic residues" evidence="8">
    <location>
        <begin position="1"/>
        <end position="11"/>
    </location>
</feature>
<dbReference type="EMBL" id="MWML01000388">
    <property type="protein sequence ID" value="TCG03539.1"/>
    <property type="molecule type" value="Genomic_DNA"/>
</dbReference>
<feature type="domain" description="OmpA-like" evidence="10">
    <location>
        <begin position="114"/>
        <end position="233"/>
    </location>
</feature>
<evidence type="ECO:0000256" key="2">
    <source>
        <dbReference type="ARBA" id="ARBA00008914"/>
    </source>
</evidence>
<comment type="similarity">
    <text evidence="2">Belongs to the MotB family.</text>
</comment>
<dbReference type="PANTHER" id="PTHR30329:SF21">
    <property type="entry name" value="LIPOPROTEIN YIAD-RELATED"/>
    <property type="match status" value="1"/>
</dbReference>
<organism evidence="11 12">
    <name type="scientific">Paraburkholderia steynii</name>
    <dbReference type="NCBI Taxonomy" id="1245441"/>
    <lineage>
        <taxon>Bacteria</taxon>
        <taxon>Pseudomonadati</taxon>
        <taxon>Pseudomonadota</taxon>
        <taxon>Betaproteobacteria</taxon>
        <taxon>Burkholderiales</taxon>
        <taxon>Burkholderiaceae</taxon>
        <taxon>Paraburkholderia</taxon>
    </lineage>
</organism>
<reference evidence="11 12" key="1">
    <citation type="submission" date="2017-02" db="EMBL/GenBank/DDBJ databases">
        <title>Paraburkholderia sophoroidis sp. nov. and Paraburkholderia steynii sp. nov. rhizobial symbionts of the fynbos legume Hypocalyptus sophoroides.</title>
        <authorList>
            <person name="Steenkamp E.T."/>
            <person name="Beukes C.W."/>
            <person name="Van Zyl E."/>
            <person name="Avontuur J."/>
            <person name="Chan W.Y."/>
            <person name="Hassen A."/>
            <person name="Palmer M."/>
            <person name="Mthombeni L."/>
            <person name="Phalane F."/>
            <person name="Sereme K."/>
            <person name="Venter S.N."/>
        </authorList>
    </citation>
    <scope>NUCLEOTIDE SEQUENCE [LARGE SCALE GENOMIC DNA]</scope>
    <source>
        <strain evidence="11 12">HC1.1ba</strain>
    </source>
</reference>
<keyword evidence="12" id="KW-1185">Reference proteome</keyword>
<evidence type="ECO:0000313" key="12">
    <source>
        <dbReference type="Proteomes" id="UP000294200"/>
    </source>
</evidence>
<dbReference type="InterPro" id="IPR025713">
    <property type="entry name" value="MotB-like_N_dom"/>
</dbReference>
<dbReference type="PANTHER" id="PTHR30329">
    <property type="entry name" value="STATOR ELEMENT OF FLAGELLAR MOTOR COMPLEX"/>
    <property type="match status" value="1"/>
</dbReference>
<proteinExistence type="inferred from homology"/>
<evidence type="ECO:0000313" key="11">
    <source>
        <dbReference type="EMBL" id="TCG03539.1"/>
    </source>
</evidence>
<dbReference type="Gene3D" id="3.30.1330.60">
    <property type="entry name" value="OmpA-like domain"/>
    <property type="match status" value="1"/>
</dbReference>
<evidence type="ECO:0000256" key="8">
    <source>
        <dbReference type="SAM" id="MobiDB-lite"/>
    </source>
</evidence>
<evidence type="ECO:0000256" key="4">
    <source>
        <dbReference type="ARBA" id="ARBA00022692"/>
    </source>
</evidence>
<dbReference type="CDD" id="cd07185">
    <property type="entry name" value="OmpA_C-like"/>
    <property type="match status" value="1"/>
</dbReference>
<dbReference type="InterPro" id="IPR036737">
    <property type="entry name" value="OmpA-like_sf"/>
</dbReference>
<evidence type="ECO:0000259" key="10">
    <source>
        <dbReference type="PROSITE" id="PS51123"/>
    </source>
</evidence>
<evidence type="ECO:0000256" key="6">
    <source>
        <dbReference type="ARBA" id="ARBA00023136"/>
    </source>
</evidence>
<dbReference type="InterPro" id="IPR050330">
    <property type="entry name" value="Bact_OuterMem_StrucFunc"/>
</dbReference>
<dbReference type="Proteomes" id="UP000294200">
    <property type="component" value="Unassembled WGS sequence"/>
</dbReference>
<keyword evidence="5 9" id="KW-1133">Transmembrane helix</keyword>
<keyword evidence="6 7" id="KW-0472">Membrane</keyword>
<accession>A0A4R0XA23</accession>
<keyword evidence="4 9" id="KW-0812">Transmembrane</keyword>
<evidence type="ECO:0000256" key="5">
    <source>
        <dbReference type="ARBA" id="ARBA00022989"/>
    </source>
</evidence>
<gene>
    <name evidence="11" type="ORF">BZM27_47790</name>
</gene>
<protein>
    <submittedName>
        <fullName evidence="11">Motility protein B</fullName>
    </submittedName>
</protein>
<dbReference type="PROSITE" id="PS51123">
    <property type="entry name" value="OMPA_2"/>
    <property type="match status" value="1"/>
</dbReference>
<evidence type="ECO:0000256" key="3">
    <source>
        <dbReference type="ARBA" id="ARBA00022475"/>
    </source>
</evidence>
<dbReference type="Pfam" id="PF13677">
    <property type="entry name" value="MotB_plug"/>
    <property type="match status" value="1"/>
</dbReference>
<comment type="subcellular location">
    <subcellularLocation>
        <location evidence="1">Cell membrane</location>
        <topology evidence="1">Single-pass membrane protein</topology>
    </subcellularLocation>
</comment>
<keyword evidence="3" id="KW-1003">Cell membrane</keyword>
<dbReference type="GO" id="GO:0005886">
    <property type="term" value="C:plasma membrane"/>
    <property type="evidence" value="ECO:0007669"/>
    <property type="project" value="UniProtKB-SubCell"/>
</dbReference>
<evidence type="ECO:0000256" key="7">
    <source>
        <dbReference type="PROSITE-ProRule" id="PRU00473"/>
    </source>
</evidence>
<dbReference type="AlphaFoldDB" id="A0A4R0XA23"/>
<sequence length="233" mass="25690">MDINHGYRRQAAKPSNRWGEEDVDGDEGSERWLISYADLITTLMVFFLALYVLQLAKTREVEVKAFEARVGHGNEGSTGSVRTVVAEREASRKSLLSQLETLRDNKQITVKSGNQSVEIGIDARILFNPGDARLLPQSLEVLGEIATALRQQRDGTVLVEGHTDSLPISNARYASNWELSSARAGAVVRLFVDKGIAPRRLAAVGRANNYPLVIGNDASARAMNRRVTILVQY</sequence>
<feature type="transmembrane region" description="Helical" evidence="9">
    <location>
        <begin position="33"/>
        <end position="53"/>
    </location>
</feature>
<feature type="region of interest" description="Disordered" evidence="8">
    <location>
        <begin position="1"/>
        <end position="25"/>
    </location>
</feature>
<evidence type="ECO:0000256" key="9">
    <source>
        <dbReference type="SAM" id="Phobius"/>
    </source>
</evidence>
<dbReference type="InterPro" id="IPR006665">
    <property type="entry name" value="OmpA-like"/>
</dbReference>
<dbReference type="Pfam" id="PF00691">
    <property type="entry name" value="OmpA"/>
    <property type="match status" value="1"/>
</dbReference>
<evidence type="ECO:0000256" key="1">
    <source>
        <dbReference type="ARBA" id="ARBA00004162"/>
    </source>
</evidence>